<keyword evidence="1" id="KW-0479">Metal-binding</keyword>
<evidence type="ECO:0000259" key="4">
    <source>
        <dbReference type="PROSITE" id="PS50158"/>
    </source>
</evidence>
<name>A0AA38T7T5_9ASTR</name>
<feature type="region of interest" description="Disordered" evidence="3">
    <location>
        <begin position="492"/>
        <end position="524"/>
    </location>
</feature>
<feature type="coiled-coil region" evidence="2">
    <location>
        <begin position="249"/>
        <end position="325"/>
    </location>
</feature>
<gene>
    <name evidence="5" type="ORF">OSB04_015973</name>
</gene>
<evidence type="ECO:0000256" key="1">
    <source>
        <dbReference type="PROSITE-ProRule" id="PRU00047"/>
    </source>
</evidence>
<proteinExistence type="predicted"/>
<accession>A0AA38T7T5</accession>
<sequence length="636" mass="72623">MASIGKESDDLEDKELDDLYNDLRVFEAEVEAKRKPVRYSHKGLLLQNAGTSFVSTAASDSHTAAKPNSGVDQILEAFLASHVKSSLINEDLEQISADDLEEMDIKWQMAMLTMRIKRFIKRTGRNNFGMKREDGAGFDKSKVRCYKCNDLGHFARECKRKGRQPNNQTKFNKNSSANTSQALVSLEGFGFDWSDQAEEAAQNQALMAQISETSTSEIPSEVTSKICSKACIETVKKYRDHNQNTCDNIKKLEQFRRESNEVISSLEDQIKAYQANELQFDYDQNYWKWEKNQYELKLAKCRAELEKVRTELEKSKADLEKFSKASKAMDEILKAQVNDDLKRRIGYHNTPPPYNNNYIPPKSNLADRLDSEDLKPGVTEVDPVKGIVEDLGEDGQTLKKDKGKAIHEENHILTNENGGRSFVKSSDTQFKRENQRNWNNQWAKQHGVDLGKINRPKRCFICCKPNHLARDCYFNPVNQRNNFSKSNWIGNKTQQSQPRRFEPTFKGFVPSSKRTSKPKRKVEKKKVETKSVKMVKKWVPKVVVHDTAASEGSSKDCGTVKHNTAASNSKNCETNTSPVTTAASPEKRKPYIVTKYSRHDVPSKDYLLKLNRLTEVNYVNDKGEPKTILAWVPLRH</sequence>
<dbReference type="Proteomes" id="UP001172457">
    <property type="component" value="Chromosome 4"/>
</dbReference>
<comment type="caution">
    <text evidence="5">The sequence shown here is derived from an EMBL/GenBank/DDBJ whole genome shotgun (WGS) entry which is preliminary data.</text>
</comment>
<keyword evidence="1" id="KW-0862">Zinc</keyword>
<dbReference type="EMBL" id="JARYMX010000004">
    <property type="protein sequence ID" value="KAJ9551928.1"/>
    <property type="molecule type" value="Genomic_DNA"/>
</dbReference>
<dbReference type="GO" id="GO:0003676">
    <property type="term" value="F:nucleic acid binding"/>
    <property type="evidence" value="ECO:0007669"/>
    <property type="project" value="InterPro"/>
</dbReference>
<keyword evidence="2" id="KW-0175">Coiled coil</keyword>
<evidence type="ECO:0000256" key="3">
    <source>
        <dbReference type="SAM" id="MobiDB-lite"/>
    </source>
</evidence>
<keyword evidence="1" id="KW-0863">Zinc-finger</keyword>
<dbReference type="GO" id="GO:0008270">
    <property type="term" value="F:zinc ion binding"/>
    <property type="evidence" value="ECO:0007669"/>
    <property type="project" value="UniProtKB-KW"/>
</dbReference>
<dbReference type="PROSITE" id="PS50158">
    <property type="entry name" value="ZF_CCHC"/>
    <property type="match status" value="2"/>
</dbReference>
<dbReference type="Gene3D" id="4.10.60.10">
    <property type="entry name" value="Zinc finger, CCHC-type"/>
    <property type="match status" value="1"/>
</dbReference>
<dbReference type="SUPFAM" id="SSF57756">
    <property type="entry name" value="Retrovirus zinc finger-like domains"/>
    <property type="match status" value="1"/>
</dbReference>
<feature type="compositionally biased region" description="Basic residues" evidence="3">
    <location>
        <begin position="514"/>
        <end position="524"/>
    </location>
</feature>
<organism evidence="5 6">
    <name type="scientific">Centaurea solstitialis</name>
    <name type="common">yellow star-thistle</name>
    <dbReference type="NCBI Taxonomy" id="347529"/>
    <lineage>
        <taxon>Eukaryota</taxon>
        <taxon>Viridiplantae</taxon>
        <taxon>Streptophyta</taxon>
        <taxon>Embryophyta</taxon>
        <taxon>Tracheophyta</taxon>
        <taxon>Spermatophyta</taxon>
        <taxon>Magnoliopsida</taxon>
        <taxon>eudicotyledons</taxon>
        <taxon>Gunneridae</taxon>
        <taxon>Pentapetalae</taxon>
        <taxon>asterids</taxon>
        <taxon>campanulids</taxon>
        <taxon>Asterales</taxon>
        <taxon>Asteraceae</taxon>
        <taxon>Carduoideae</taxon>
        <taxon>Cardueae</taxon>
        <taxon>Centaureinae</taxon>
        <taxon>Centaurea</taxon>
    </lineage>
</organism>
<dbReference type="InterPro" id="IPR036875">
    <property type="entry name" value="Znf_CCHC_sf"/>
</dbReference>
<evidence type="ECO:0000313" key="6">
    <source>
        <dbReference type="Proteomes" id="UP001172457"/>
    </source>
</evidence>
<dbReference type="Pfam" id="PF00098">
    <property type="entry name" value="zf-CCHC"/>
    <property type="match status" value="1"/>
</dbReference>
<feature type="domain" description="CCHC-type" evidence="4">
    <location>
        <begin position="144"/>
        <end position="160"/>
    </location>
</feature>
<feature type="region of interest" description="Disordered" evidence="3">
    <location>
        <begin position="552"/>
        <end position="586"/>
    </location>
</feature>
<evidence type="ECO:0000256" key="2">
    <source>
        <dbReference type="SAM" id="Coils"/>
    </source>
</evidence>
<dbReference type="SMART" id="SM00343">
    <property type="entry name" value="ZnF_C2HC"/>
    <property type="match status" value="2"/>
</dbReference>
<reference evidence="5" key="1">
    <citation type="submission" date="2023-03" db="EMBL/GenBank/DDBJ databases">
        <title>Chromosome-scale reference genome and RAD-based genetic map of yellow starthistle (Centaurea solstitialis) reveal putative structural variation and QTLs associated with invader traits.</title>
        <authorList>
            <person name="Reatini B."/>
            <person name="Cang F.A."/>
            <person name="Jiang Q."/>
            <person name="Mckibben M.T.W."/>
            <person name="Barker M.S."/>
            <person name="Rieseberg L.H."/>
            <person name="Dlugosch K.M."/>
        </authorList>
    </citation>
    <scope>NUCLEOTIDE SEQUENCE</scope>
    <source>
        <strain evidence="5">CAN-66</strain>
        <tissue evidence="5">Leaf</tissue>
    </source>
</reference>
<evidence type="ECO:0000313" key="5">
    <source>
        <dbReference type="EMBL" id="KAJ9551928.1"/>
    </source>
</evidence>
<feature type="domain" description="CCHC-type" evidence="4">
    <location>
        <begin position="458"/>
        <end position="472"/>
    </location>
</feature>
<keyword evidence="6" id="KW-1185">Reference proteome</keyword>
<feature type="compositionally biased region" description="Polar residues" evidence="3">
    <location>
        <begin position="561"/>
        <end position="583"/>
    </location>
</feature>
<dbReference type="AlphaFoldDB" id="A0AA38T7T5"/>
<dbReference type="InterPro" id="IPR001878">
    <property type="entry name" value="Znf_CCHC"/>
</dbReference>
<protein>
    <recommendedName>
        <fullName evidence="4">CCHC-type domain-containing protein</fullName>
    </recommendedName>
</protein>